<dbReference type="Proteomes" id="UP000887565">
    <property type="component" value="Unplaced"/>
</dbReference>
<feature type="compositionally biased region" description="Polar residues" evidence="1">
    <location>
        <begin position="43"/>
        <end position="53"/>
    </location>
</feature>
<keyword evidence="2" id="KW-1185">Reference proteome</keyword>
<evidence type="ECO:0000256" key="1">
    <source>
        <dbReference type="SAM" id="MobiDB-lite"/>
    </source>
</evidence>
<accession>A0A915K6I0</accession>
<feature type="compositionally biased region" description="Basic and acidic residues" evidence="1">
    <location>
        <begin position="55"/>
        <end position="83"/>
    </location>
</feature>
<feature type="region of interest" description="Disordered" evidence="1">
    <location>
        <begin position="42"/>
        <end position="83"/>
    </location>
</feature>
<protein>
    <submittedName>
        <fullName evidence="3">Uncharacterized protein</fullName>
    </submittedName>
</protein>
<reference evidence="3" key="1">
    <citation type="submission" date="2022-11" db="UniProtKB">
        <authorList>
            <consortium name="WormBaseParasite"/>
        </authorList>
    </citation>
    <scope>IDENTIFICATION</scope>
</reference>
<organism evidence="2 3">
    <name type="scientific">Romanomermis culicivorax</name>
    <name type="common">Nematode worm</name>
    <dbReference type="NCBI Taxonomy" id="13658"/>
    <lineage>
        <taxon>Eukaryota</taxon>
        <taxon>Metazoa</taxon>
        <taxon>Ecdysozoa</taxon>
        <taxon>Nematoda</taxon>
        <taxon>Enoplea</taxon>
        <taxon>Dorylaimia</taxon>
        <taxon>Mermithida</taxon>
        <taxon>Mermithoidea</taxon>
        <taxon>Mermithidae</taxon>
        <taxon>Romanomermis</taxon>
    </lineage>
</organism>
<dbReference type="WBParaSite" id="nRc.2.0.1.t34356-RA">
    <property type="protein sequence ID" value="nRc.2.0.1.t34356-RA"/>
    <property type="gene ID" value="nRc.2.0.1.g34356"/>
</dbReference>
<dbReference type="AlphaFoldDB" id="A0A915K6I0"/>
<sequence>MGEQAKSFTNVQQLVNAVAKALSVLNATKANIGTAERPILVNQADSEVQSPKSRQPFDRGFERRHSMDRPQNRYCERSLSAER</sequence>
<evidence type="ECO:0000313" key="3">
    <source>
        <dbReference type="WBParaSite" id="nRc.2.0.1.t34356-RA"/>
    </source>
</evidence>
<proteinExistence type="predicted"/>
<name>A0A915K6I0_ROMCU</name>
<evidence type="ECO:0000313" key="2">
    <source>
        <dbReference type="Proteomes" id="UP000887565"/>
    </source>
</evidence>